<evidence type="ECO:0000313" key="4">
    <source>
        <dbReference type="EMBL" id="OZJ03748.1"/>
    </source>
</evidence>
<feature type="region of interest" description="Disordered" evidence="1">
    <location>
        <begin position="112"/>
        <end position="132"/>
    </location>
</feature>
<sequence length="338" mass="36460">MATKVFLTGGTGFVGGSVLSRLLKTGKYTISALVRSQEKGEQLRKLGVTPILGTLEDADIITQQAYEADLVVEVASSDHMGEAKAIVAGLEKRFKETGRKGKYLQTSGTGILTTSGDGNTEEQHVYSDDNSDELNAIPTTHPHRDIDSFIIDNAGTTYDLVIMAPPLIYGTGSGPEGISNRHSIQIPTLIRGALRSGQVHRMGKGLNRWSNVHIDDLVELYALIVEKFVAGNLKHVNRDGYYFAVTGEHQWGHVAQLVADTLVKLGAIKSNEVVETPDDDDAVAAAFGVIRAKYDIGTNSRCVSPKSLSLGWKPKHGADDVYADIKKECELLAKAAKS</sequence>
<dbReference type="Proteomes" id="UP000242875">
    <property type="component" value="Unassembled WGS sequence"/>
</dbReference>
<dbReference type="InterPro" id="IPR016040">
    <property type="entry name" value="NAD(P)-bd_dom"/>
</dbReference>
<organism evidence="4 5">
    <name type="scientific">Bifiguratus adelaidae</name>
    <dbReference type="NCBI Taxonomy" id="1938954"/>
    <lineage>
        <taxon>Eukaryota</taxon>
        <taxon>Fungi</taxon>
        <taxon>Fungi incertae sedis</taxon>
        <taxon>Mucoromycota</taxon>
        <taxon>Mucoromycotina</taxon>
        <taxon>Endogonomycetes</taxon>
        <taxon>Endogonales</taxon>
        <taxon>Endogonales incertae sedis</taxon>
        <taxon>Bifiguratus</taxon>
    </lineage>
</organism>
<dbReference type="InterPro" id="IPR036291">
    <property type="entry name" value="NAD(P)-bd_dom_sf"/>
</dbReference>
<dbReference type="InterPro" id="IPR001509">
    <property type="entry name" value="Epimerase_deHydtase"/>
</dbReference>
<feature type="domain" description="NAD(P)-binding" evidence="3">
    <location>
        <begin position="9"/>
        <end position="89"/>
    </location>
</feature>
<evidence type="ECO:0000259" key="2">
    <source>
        <dbReference type="Pfam" id="PF01370"/>
    </source>
</evidence>
<dbReference type="AlphaFoldDB" id="A0A261XZJ6"/>
<dbReference type="OrthoDB" id="10262413at2759"/>
<comment type="caution">
    <text evidence="4">The sequence shown here is derived from an EMBL/GenBank/DDBJ whole genome shotgun (WGS) entry which is preliminary data.</text>
</comment>
<proteinExistence type="predicted"/>
<dbReference type="EMBL" id="MVBO01000070">
    <property type="protein sequence ID" value="OZJ03748.1"/>
    <property type="molecule type" value="Genomic_DNA"/>
</dbReference>
<dbReference type="GO" id="GO:0005737">
    <property type="term" value="C:cytoplasm"/>
    <property type="evidence" value="ECO:0007669"/>
    <property type="project" value="TreeGrafter"/>
</dbReference>
<dbReference type="InterPro" id="IPR051783">
    <property type="entry name" value="NAD(P)-dependent_oxidoreduct"/>
</dbReference>
<evidence type="ECO:0000259" key="3">
    <source>
        <dbReference type="Pfam" id="PF13460"/>
    </source>
</evidence>
<accession>A0A261XZJ6</accession>
<dbReference type="SUPFAM" id="SSF51735">
    <property type="entry name" value="NAD(P)-binding Rossmann-fold domains"/>
    <property type="match status" value="1"/>
</dbReference>
<protein>
    <submittedName>
        <fullName evidence="4">Uncharacterized protein</fullName>
    </submittedName>
</protein>
<feature type="domain" description="NAD-dependent epimerase/dehydratase" evidence="2">
    <location>
        <begin position="159"/>
        <end position="232"/>
    </location>
</feature>
<evidence type="ECO:0000256" key="1">
    <source>
        <dbReference type="SAM" id="MobiDB-lite"/>
    </source>
</evidence>
<keyword evidence="5" id="KW-1185">Reference proteome</keyword>
<dbReference type="GO" id="GO:0004029">
    <property type="term" value="F:aldehyde dehydrogenase (NAD+) activity"/>
    <property type="evidence" value="ECO:0007669"/>
    <property type="project" value="TreeGrafter"/>
</dbReference>
<gene>
    <name evidence="4" type="ORF">BZG36_03060</name>
</gene>
<dbReference type="Pfam" id="PF01370">
    <property type="entry name" value="Epimerase"/>
    <property type="match status" value="1"/>
</dbReference>
<reference evidence="4 5" key="1">
    <citation type="journal article" date="2017" name="Mycologia">
        <title>Bifiguratus adelaidae, gen. et sp. nov., a new member of Mucoromycotina in endophytic and soil-dwelling habitats.</title>
        <authorList>
            <person name="Torres-Cruz T.J."/>
            <person name="Billingsley Tobias T.L."/>
            <person name="Almatruk M."/>
            <person name="Hesse C."/>
            <person name="Kuske C.R."/>
            <person name="Desiro A."/>
            <person name="Benucci G.M."/>
            <person name="Bonito G."/>
            <person name="Stajich J.E."/>
            <person name="Dunlap C."/>
            <person name="Arnold A.E."/>
            <person name="Porras-Alfaro A."/>
        </authorList>
    </citation>
    <scope>NUCLEOTIDE SEQUENCE [LARGE SCALE GENOMIC DNA]</scope>
    <source>
        <strain evidence="4 5">AZ0501</strain>
    </source>
</reference>
<dbReference type="Pfam" id="PF13460">
    <property type="entry name" value="NAD_binding_10"/>
    <property type="match status" value="1"/>
</dbReference>
<name>A0A261XZJ6_9FUNG</name>
<evidence type="ECO:0000313" key="5">
    <source>
        <dbReference type="Proteomes" id="UP000242875"/>
    </source>
</evidence>
<dbReference type="PANTHER" id="PTHR48079:SF6">
    <property type="entry name" value="NAD(P)-BINDING DOMAIN-CONTAINING PROTEIN-RELATED"/>
    <property type="match status" value="1"/>
</dbReference>
<dbReference type="PANTHER" id="PTHR48079">
    <property type="entry name" value="PROTEIN YEEZ"/>
    <property type="match status" value="1"/>
</dbReference>
<dbReference type="Gene3D" id="3.40.50.720">
    <property type="entry name" value="NAD(P)-binding Rossmann-like Domain"/>
    <property type="match status" value="1"/>
</dbReference>